<feature type="domain" description="BED-type" evidence="4">
    <location>
        <begin position="2"/>
        <end position="41"/>
    </location>
</feature>
<dbReference type="InterPro" id="IPR003656">
    <property type="entry name" value="Znf_BED"/>
</dbReference>
<dbReference type="GO" id="GO:0003677">
    <property type="term" value="F:DNA binding"/>
    <property type="evidence" value="ECO:0007669"/>
    <property type="project" value="InterPro"/>
</dbReference>
<proteinExistence type="predicted"/>
<keyword evidence="2" id="KW-0863">Zinc-finger</keyword>
<evidence type="ECO:0000313" key="5">
    <source>
        <dbReference type="Proteomes" id="UP000887574"/>
    </source>
</evidence>
<reference evidence="6" key="1">
    <citation type="submission" date="2022-11" db="UniProtKB">
        <authorList>
            <consortium name="WormBaseParasite"/>
        </authorList>
    </citation>
    <scope>IDENTIFICATION</scope>
</reference>
<evidence type="ECO:0000313" key="6">
    <source>
        <dbReference type="WBParaSite" id="jg2354"/>
    </source>
</evidence>
<dbReference type="Pfam" id="PF02892">
    <property type="entry name" value="zf-BED"/>
    <property type="match status" value="1"/>
</dbReference>
<keyword evidence="5" id="KW-1185">Reference proteome</keyword>
<accession>A0A915DTN1</accession>
<dbReference type="AlphaFoldDB" id="A0A915DTN1"/>
<evidence type="ECO:0000256" key="2">
    <source>
        <dbReference type="ARBA" id="ARBA00022771"/>
    </source>
</evidence>
<dbReference type="Proteomes" id="UP000887574">
    <property type="component" value="Unplaced"/>
</dbReference>
<keyword evidence="3" id="KW-0862">Zinc</keyword>
<protein>
    <submittedName>
        <fullName evidence="6">BED-type domain-containing protein</fullName>
    </submittedName>
</protein>
<dbReference type="GO" id="GO:0008270">
    <property type="term" value="F:zinc ion binding"/>
    <property type="evidence" value="ECO:0007669"/>
    <property type="project" value="UniProtKB-KW"/>
</dbReference>
<evidence type="ECO:0000259" key="4">
    <source>
        <dbReference type="Pfam" id="PF02892"/>
    </source>
</evidence>
<organism evidence="5 6">
    <name type="scientific">Ditylenchus dipsaci</name>
    <dbReference type="NCBI Taxonomy" id="166011"/>
    <lineage>
        <taxon>Eukaryota</taxon>
        <taxon>Metazoa</taxon>
        <taxon>Ecdysozoa</taxon>
        <taxon>Nematoda</taxon>
        <taxon>Chromadorea</taxon>
        <taxon>Rhabditida</taxon>
        <taxon>Tylenchina</taxon>
        <taxon>Tylenchomorpha</taxon>
        <taxon>Sphaerularioidea</taxon>
        <taxon>Anguinidae</taxon>
        <taxon>Anguininae</taxon>
        <taxon>Ditylenchus</taxon>
    </lineage>
</organism>
<evidence type="ECO:0000256" key="3">
    <source>
        <dbReference type="ARBA" id="ARBA00022833"/>
    </source>
</evidence>
<name>A0A915DTN1_9BILA</name>
<evidence type="ECO:0000256" key="1">
    <source>
        <dbReference type="ARBA" id="ARBA00022723"/>
    </source>
</evidence>
<sequence length="101" mass="11398">MSTVWKYFKKSGDKAICVCGDEIKQSKSASTTRFTGHLNSAKHKLAMEKIEARPNYSKPQSHQLTSDMTDFIVDSNLPFSIAESPFLRRLIKNNYGQAKVV</sequence>
<dbReference type="WBParaSite" id="jg2354">
    <property type="protein sequence ID" value="jg2354"/>
    <property type="gene ID" value="jg2354"/>
</dbReference>
<keyword evidence="1" id="KW-0479">Metal-binding</keyword>